<evidence type="ECO:0000313" key="9">
    <source>
        <dbReference type="EMBL" id="TSJ79732.1"/>
    </source>
</evidence>
<dbReference type="OrthoDB" id="9802326at2"/>
<dbReference type="PROSITE" id="PS50862">
    <property type="entry name" value="AA_TRNA_LIGASE_II"/>
    <property type="match status" value="1"/>
</dbReference>
<keyword evidence="4 7" id="KW-0067">ATP-binding</keyword>
<dbReference type="NCBIfam" id="TIGR00459">
    <property type="entry name" value="aspS_bact"/>
    <property type="match status" value="1"/>
</dbReference>
<comment type="subunit">
    <text evidence="7">Homodimer.</text>
</comment>
<evidence type="ECO:0000259" key="8">
    <source>
        <dbReference type="PROSITE" id="PS50862"/>
    </source>
</evidence>
<feature type="region of interest" description="Aspartate" evidence="7">
    <location>
        <begin position="202"/>
        <end position="205"/>
    </location>
</feature>
<dbReference type="GO" id="GO:0005524">
    <property type="term" value="F:ATP binding"/>
    <property type="evidence" value="ECO:0007669"/>
    <property type="project" value="UniProtKB-UniRule"/>
</dbReference>
<dbReference type="InterPro" id="IPR047089">
    <property type="entry name" value="Asp-tRNA-ligase_1_N"/>
</dbReference>
<dbReference type="InterPro" id="IPR004364">
    <property type="entry name" value="Aa-tRNA-synt_II"/>
</dbReference>
<feature type="binding site" evidence="7">
    <location>
        <position position="490"/>
    </location>
    <ligand>
        <name>ATP</name>
        <dbReference type="ChEBI" id="CHEBI:30616"/>
    </ligand>
</feature>
<feature type="binding site" evidence="7">
    <location>
        <begin position="543"/>
        <end position="546"/>
    </location>
    <ligand>
        <name>ATP</name>
        <dbReference type="ChEBI" id="CHEBI:30616"/>
    </ligand>
</feature>
<dbReference type="InterPro" id="IPR006195">
    <property type="entry name" value="aa-tRNA-synth_II"/>
</dbReference>
<keyword evidence="3 7" id="KW-0547">Nucleotide-binding</keyword>
<keyword evidence="2 7" id="KW-0436">Ligase</keyword>
<gene>
    <name evidence="7 9" type="primary">aspS</name>
    <name evidence="9" type="ORF">FPL22_06305</name>
</gene>
<accession>A0A556QSW9</accession>
<dbReference type="Gene3D" id="3.30.930.10">
    <property type="entry name" value="Bira Bifunctional Protein, Domain 2"/>
    <property type="match status" value="1"/>
</dbReference>
<dbReference type="Pfam" id="PF01336">
    <property type="entry name" value="tRNA_anti-codon"/>
    <property type="match status" value="1"/>
</dbReference>
<dbReference type="PANTHER" id="PTHR22594:SF5">
    <property type="entry name" value="ASPARTATE--TRNA LIGASE, MITOCHONDRIAL"/>
    <property type="match status" value="1"/>
</dbReference>
<dbReference type="Gene3D" id="2.40.50.140">
    <property type="entry name" value="Nucleic acid-binding proteins"/>
    <property type="match status" value="1"/>
</dbReference>
<dbReference type="InterPro" id="IPR004115">
    <property type="entry name" value="GAD-like_sf"/>
</dbReference>
<dbReference type="InterPro" id="IPR002312">
    <property type="entry name" value="Asp/Asn-tRNA-synth_IIb"/>
</dbReference>
<keyword evidence="6 7" id="KW-0030">Aminoacyl-tRNA synthetase</keyword>
<feature type="binding site" evidence="7">
    <location>
        <position position="224"/>
    </location>
    <ligand>
        <name>L-aspartate</name>
        <dbReference type="ChEBI" id="CHEBI:29991"/>
    </ligand>
</feature>
<evidence type="ECO:0000256" key="7">
    <source>
        <dbReference type="HAMAP-Rule" id="MF_00044"/>
    </source>
</evidence>
<dbReference type="Gene3D" id="3.30.1360.30">
    <property type="entry name" value="GAD-like domain"/>
    <property type="match status" value="1"/>
</dbReference>
<feature type="binding site" evidence="7">
    <location>
        <position position="233"/>
    </location>
    <ligand>
        <name>ATP</name>
        <dbReference type="ChEBI" id="CHEBI:30616"/>
    </ligand>
</feature>
<dbReference type="InterPro" id="IPR047090">
    <property type="entry name" value="AspRS_core"/>
</dbReference>
<dbReference type="InterPro" id="IPR004365">
    <property type="entry name" value="NA-bd_OB_tRNA"/>
</dbReference>
<feature type="binding site" evidence="7">
    <location>
        <position position="497"/>
    </location>
    <ligand>
        <name>L-aspartate</name>
        <dbReference type="ChEBI" id="CHEBI:29991"/>
    </ligand>
</feature>
<sequence length="599" mass="67031">MMKRTHHCAQLTLAELNSSVSLLGWVDSIRDHGGILFIDLRDRKGITQVKFDPQVNAALAAQAATIKPESVIGVDGVIVARPDGTINKTLPTGAIEVDATALTIHNLSDTPPFPLDDIGGDKVNEDLRLTYRYLDLRRPKMRKNLQVRHRAAKSIRDYFDSQEFIEVETPALFKSTPEGAREYLVPSRIHPGEFYALSQSPQQFKQILMVAGVEKYFQIARCFRDEDLRSDRQMEFTQVDVEASFITREDVYRLFEGMIKKVWKDVLDIEIPAPFLRMPFVDAMNRYGVDKPDMRFGMELTDLSATFKESAFKVFQGTVASGGSIKAFNAKGLADLTQGELKALEDIAKSLGAKGLAFIKAEKGEWKSPIVKFFSDAEKAAITEQLAIEEGDMVFFAAAPWEKACAILGRIRLEAAQLLVKRGKMTIRADDWKFLWVIDFPLMSYDEERGGYAATHHPFTSPVPEDVEYLDSDPKRVRGQHYDLVLNGMELGGGSIRIHQPALQKKIFEEVLKIPADVVETRFGYMLKAFTYGAPPHGGIAFGLDRMVALLCGTTSIRDVIAFPKTQKGQDLMAQSPTPVTAKQLKELHIQTVIPEVKL</sequence>
<feature type="binding site" evidence="7">
    <location>
        <begin position="224"/>
        <end position="226"/>
    </location>
    <ligand>
        <name>ATP</name>
        <dbReference type="ChEBI" id="CHEBI:30616"/>
    </ligand>
</feature>
<dbReference type="InterPro" id="IPR004524">
    <property type="entry name" value="Asp-tRNA-ligase_1"/>
</dbReference>
<dbReference type="NCBIfam" id="NF001750">
    <property type="entry name" value="PRK00476.1"/>
    <property type="match status" value="1"/>
</dbReference>
<proteinExistence type="inferred from homology"/>
<keyword evidence="5 7" id="KW-0648">Protein biosynthesis</keyword>
<evidence type="ECO:0000256" key="5">
    <source>
        <dbReference type="ARBA" id="ARBA00022917"/>
    </source>
</evidence>
<dbReference type="Pfam" id="PF02938">
    <property type="entry name" value="GAD"/>
    <property type="match status" value="1"/>
</dbReference>
<evidence type="ECO:0000256" key="6">
    <source>
        <dbReference type="ARBA" id="ARBA00023146"/>
    </source>
</evidence>
<dbReference type="SUPFAM" id="SSF55681">
    <property type="entry name" value="Class II aaRS and biotin synthetases"/>
    <property type="match status" value="1"/>
</dbReference>
<comment type="caution">
    <text evidence="9">The sequence shown here is derived from an EMBL/GenBank/DDBJ whole genome shotgun (WGS) entry which is preliminary data.</text>
</comment>
<comment type="function">
    <text evidence="7">Aspartyl-tRNA synthetase with relaxed tRNA specificity since it is able to aspartylate not only its cognate tRNA(Asp) but also tRNA(Asn). Reaction proceeds in two steps: L-aspartate is first activated by ATP to form Asp-AMP and then transferred to the acceptor end of tRNA(Asp/Asn).</text>
</comment>
<dbReference type="GO" id="GO:0003676">
    <property type="term" value="F:nucleic acid binding"/>
    <property type="evidence" value="ECO:0007669"/>
    <property type="project" value="InterPro"/>
</dbReference>
<feature type="site" description="Important for tRNA non-discrimination" evidence="7">
    <location>
        <position position="84"/>
    </location>
</feature>
<evidence type="ECO:0000256" key="2">
    <source>
        <dbReference type="ARBA" id="ARBA00022598"/>
    </source>
</evidence>
<keyword evidence="7" id="KW-0963">Cytoplasm</keyword>
<evidence type="ECO:0000256" key="1">
    <source>
        <dbReference type="ARBA" id="ARBA00006303"/>
    </source>
</evidence>
<dbReference type="GO" id="GO:0050560">
    <property type="term" value="F:aspartate-tRNA(Asn) ligase activity"/>
    <property type="evidence" value="ECO:0007669"/>
    <property type="project" value="UniProtKB-EC"/>
</dbReference>
<dbReference type="GO" id="GO:0005737">
    <property type="term" value="C:cytoplasm"/>
    <property type="evidence" value="ECO:0007669"/>
    <property type="project" value="UniProtKB-SubCell"/>
</dbReference>
<comment type="subcellular location">
    <subcellularLocation>
        <location evidence="7">Cytoplasm</location>
    </subcellularLocation>
</comment>
<feature type="binding site" evidence="7">
    <location>
        <position position="456"/>
    </location>
    <ligand>
        <name>L-aspartate</name>
        <dbReference type="ChEBI" id="CHEBI:29991"/>
    </ligand>
</feature>
<keyword evidence="10" id="KW-1185">Reference proteome</keyword>
<dbReference type="CDD" id="cd00777">
    <property type="entry name" value="AspRS_core"/>
    <property type="match status" value="1"/>
</dbReference>
<comment type="similarity">
    <text evidence="1 7">Belongs to the class-II aminoacyl-tRNA synthetase family. Type 1 subfamily.</text>
</comment>
<feature type="binding site" evidence="7">
    <location>
        <position position="178"/>
    </location>
    <ligand>
        <name>L-aspartate</name>
        <dbReference type="ChEBI" id="CHEBI:29991"/>
    </ligand>
</feature>
<name>A0A556QSW9_9BACT</name>
<dbReference type="HAMAP" id="MF_00044">
    <property type="entry name" value="Asp_tRNA_synth_type1"/>
    <property type="match status" value="1"/>
</dbReference>
<organism evidence="9 10">
    <name type="scientific">Rariglobus hedericola</name>
    <dbReference type="NCBI Taxonomy" id="2597822"/>
    <lineage>
        <taxon>Bacteria</taxon>
        <taxon>Pseudomonadati</taxon>
        <taxon>Verrucomicrobiota</taxon>
        <taxon>Opitutia</taxon>
        <taxon>Opitutales</taxon>
        <taxon>Opitutaceae</taxon>
        <taxon>Rariglobus</taxon>
    </lineage>
</organism>
<evidence type="ECO:0000256" key="3">
    <source>
        <dbReference type="ARBA" id="ARBA00022741"/>
    </source>
</evidence>
<dbReference type="EC" id="6.1.1.23" evidence="7"/>
<dbReference type="InterPro" id="IPR045864">
    <property type="entry name" value="aa-tRNA-synth_II/BPL/LPL"/>
</dbReference>
<dbReference type="AlphaFoldDB" id="A0A556QSW9"/>
<feature type="domain" description="Aminoacyl-transfer RNA synthetases class-II family profile" evidence="8">
    <location>
        <begin position="145"/>
        <end position="577"/>
    </location>
</feature>
<dbReference type="SUPFAM" id="SSF55261">
    <property type="entry name" value="GAD domain-like"/>
    <property type="match status" value="1"/>
</dbReference>
<feature type="site" description="Important for tRNA non-discrimination" evidence="7">
    <location>
        <position position="32"/>
    </location>
</feature>
<evidence type="ECO:0000256" key="4">
    <source>
        <dbReference type="ARBA" id="ARBA00022840"/>
    </source>
</evidence>
<dbReference type="InterPro" id="IPR012340">
    <property type="entry name" value="NA-bd_OB-fold"/>
</dbReference>
<comment type="catalytic activity">
    <reaction evidence="7">
        <text>tRNA(Asx) + L-aspartate + ATP = L-aspartyl-tRNA(Asx) + AMP + diphosphate</text>
        <dbReference type="Rhea" id="RHEA:18349"/>
        <dbReference type="Rhea" id="RHEA-COMP:9710"/>
        <dbReference type="Rhea" id="RHEA-COMP:9711"/>
        <dbReference type="ChEBI" id="CHEBI:29991"/>
        <dbReference type="ChEBI" id="CHEBI:30616"/>
        <dbReference type="ChEBI" id="CHEBI:33019"/>
        <dbReference type="ChEBI" id="CHEBI:78442"/>
        <dbReference type="ChEBI" id="CHEBI:78516"/>
        <dbReference type="ChEBI" id="CHEBI:456215"/>
        <dbReference type="EC" id="6.1.1.23"/>
    </reaction>
</comment>
<dbReference type="PANTHER" id="PTHR22594">
    <property type="entry name" value="ASPARTYL/LYSYL-TRNA SYNTHETASE"/>
    <property type="match status" value="1"/>
</dbReference>
<dbReference type="GO" id="GO:0006422">
    <property type="term" value="P:aspartyl-tRNA aminoacylation"/>
    <property type="evidence" value="ECO:0007669"/>
    <property type="project" value="UniProtKB-UniRule"/>
</dbReference>
<dbReference type="Pfam" id="PF00152">
    <property type="entry name" value="tRNA-synt_2"/>
    <property type="match status" value="1"/>
</dbReference>
<dbReference type="EMBL" id="VMBG01000001">
    <property type="protein sequence ID" value="TSJ79732.1"/>
    <property type="molecule type" value="Genomic_DNA"/>
</dbReference>
<dbReference type="Proteomes" id="UP000315648">
    <property type="component" value="Unassembled WGS sequence"/>
</dbReference>
<protein>
    <recommendedName>
        <fullName evidence="7">Aspartate--tRNA(Asp/Asn) ligase</fullName>
        <ecNumber evidence="7">6.1.1.23</ecNumber>
    </recommendedName>
    <alternativeName>
        <fullName evidence="7">Aspartyl-tRNA synthetase</fullName>
        <shortName evidence="7">AspRS</shortName>
    </alternativeName>
    <alternativeName>
        <fullName evidence="7">Non-discriminating aspartyl-tRNA synthetase</fullName>
        <shortName evidence="7">ND-AspRS</shortName>
    </alternativeName>
</protein>
<dbReference type="SUPFAM" id="SSF50249">
    <property type="entry name" value="Nucleic acid-binding proteins"/>
    <property type="match status" value="1"/>
</dbReference>
<dbReference type="CDD" id="cd04317">
    <property type="entry name" value="EcAspRS_like_N"/>
    <property type="match status" value="1"/>
</dbReference>
<evidence type="ECO:0000313" key="10">
    <source>
        <dbReference type="Proteomes" id="UP000315648"/>
    </source>
</evidence>
<reference evidence="9 10" key="1">
    <citation type="submission" date="2019-07" db="EMBL/GenBank/DDBJ databases">
        <title>Description of 53C-WASEF.</title>
        <authorList>
            <person name="Pitt A."/>
            <person name="Hahn M.W."/>
        </authorList>
    </citation>
    <scope>NUCLEOTIDE SEQUENCE [LARGE SCALE GENOMIC DNA]</scope>
    <source>
        <strain evidence="9 10">53C-WASEF</strain>
    </source>
</reference>
<dbReference type="GO" id="GO:0004815">
    <property type="term" value="F:aspartate-tRNA ligase activity"/>
    <property type="evidence" value="ECO:0007669"/>
    <property type="project" value="UniProtKB-UniRule"/>
</dbReference>
<dbReference type="PRINTS" id="PR01042">
    <property type="entry name" value="TRNASYNTHASP"/>
</dbReference>
<dbReference type="InterPro" id="IPR029351">
    <property type="entry name" value="GAD_dom"/>
</dbReference>